<gene>
    <name evidence="1" type="ORF">A2310_07540</name>
</gene>
<dbReference type="STRING" id="1802579.A2310_07540"/>
<name>A0A1F4SQB2_UNCSA</name>
<evidence type="ECO:0000313" key="1">
    <source>
        <dbReference type="EMBL" id="OGC22600.1"/>
    </source>
</evidence>
<comment type="caution">
    <text evidence="1">The sequence shown here is derived from an EMBL/GenBank/DDBJ whole genome shotgun (WGS) entry which is preliminary data.</text>
</comment>
<protein>
    <recommendedName>
        <fullName evidence="3">Methyltransferase domain-containing protein</fullName>
    </recommendedName>
</protein>
<dbReference type="EMBL" id="MEUB01000027">
    <property type="protein sequence ID" value="OGC22600.1"/>
    <property type="molecule type" value="Genomic_DNA"/>
</dbReference>
<organism evidence="1 2">
    <name type="scientific">candidate division WOR-1 bacterium RIFOXYB2_FULL_37_13</name>
    <dbReference type="NCBI Taxonomy" id="1802579"/>
    <lineage>
        <taxon>Bacteria</taxon>
        <taxon>Bacillati</taxon>
        <taxon>Saganbacteria</taxon>
    </lineage>
</organism>
<accession>A0A1F4SQB2</accession>
<dbReference type="SUPFAM" id="SSF53335">
    <property type="entry name" value="S-adenosyl-L-methionine-dependent methyltransferases"/>
    <property type="match status" value="1"/>
</dbReference>
<dbReference type="InterPro" id="IPR029063">
    <property type="entry name" value="SAM-dependent_MTases_sf"/>
</dbReference>
<evidence type="ECO:0000313" key="2">
    <source>
        <dbReference type="Proteomes" id="UP000178417"/>
    </source>
</evidence>
<dbReference type="CDD" id="cd02440">
    <property type="entry name" value="AdoMet_MTases"/>
    <property type="match status" value="1"/>
</dbReference>
<dbReference type="Gene3D" id="3.40.50.150">
    <property type="entry name" value="Vaccinia Virus protein VP39"/>
    <property type="match status" value="1"/>
</dbReference>
<evidence type="ECO:0008006" key="3">
    <source>
        <dbReference type="Google" id="ProtNLM"/>
    </source>
</evidence>
<sequence>MSRKSFESYGRIAENFSNYTEISGRLKVQEESEKNIVADVIKKLNLKSNDSLLEIGCGAGNLLIPLSFAVDTIDGIDHISCIELLKRRFPKGENINFIPGNFLDVAIDDVYSKILCYSVLHYLKNRDEVFEFINKSLRLLSPGGKALFGDIPNSSLKNRFINSNRGRKFLKEWQALVNSETSGNQGCFDKDDELVEFDDDFVAEIVRKYQKEGYSTYVLSQPENLPFGNTREDILIIKTD</sequence>
<dbReference type="Pfam" id="PF13489">
    <property type="entry name" value="Methyltransf_23"/>
    <property type="match status" value="1"/>
</dbReference>
<proteinExistence type="predicted"/>
<dbReference type="AlphaFoldDB" id="A0A1F4SQB2"/>
<dbReference type="Proteomes" id="UP000178417">
    <property type="component" value="Unassembled WGS sequence"/>
</dbReference>
<reference evidence="1 2" key="1">
    <citation type="journal article" date="2016" name="Nat. Commun.">
        <title>Thousands of microbial genomes shed light on interconnected biogeochemical processes in an aquifer system.</title>
        <authorList>
            <person name="Anantharaman K."/>
            <person name="Brown C.T."/>
            <person name="Hug L.A."/>
            <person name="Sharon I."/>
            <person name="Castelle C.J."/>
            <person name="Probst A.J."/>
            <person name="Thomas B.C."/>
            <person name="Singh A."/>
            <person name="Wilkins M.J."/>
            <person name="Karaoz U."/>
            <person name="Brodie E.L."/>
            <person name="Williams K.H."/>
            <person name="Hubbard S.S."/>
            <person name="Banfield J.F."/>
        </authorList>
    </citation>
    <scope>NUCLEOTIDE SEQUENCE [LARGE SCALE GENOMIC DNA]</scope>
</reference>